<dbReference type="InParanoid" id="G7DV51"/>
<protein>
    <submittedName>
        <fullName evidence="2">Uncharacterized protein</fullName>
    </submittedName>
</protein>
<proteinExistence type="predicted"/>
<feature type="region of interest" description="Disordered" evidence="1">
    <location>
        <begin position="82"/>
        <end position="102"/>
    </location>
</feature>
<dbReference type="Proteomes" id="UP000009131">
    <property type="component" value="Unassembled WGS sequence"/>
</dbReference>
<dbReference type="AlphaFoldDB" id="G7DV51"/>
<accession>G7DV51</accession>
<organism evidence="2 3">
    <name type="scientific">Mixia osmundae (strain CBS 9802 / IAM 14324 / JCM 22182 / KY 12970)</name>
    <dbReference type="NCBI Taxonomy" id="764103"/>
    <lineage>
        <taxon>Eukaryota</taxon>
        <taxon>Fungi</taxon>
        <taxon>Dikarya</taxon>
        <taxon>Basidiomycota</taxon>
        <taxon>Pucciniomycotina</taxon>
        <taxon>Mixiomycetes</taxon>
        <taxon>Mixiales</taxon>
        <taxon>Mixiaceae</taxon>
        <taxon>Mixia</taxon>
    </lineage>
</organism>
<name>G7DV51_MIXOS</name>
<dbReference type="EMBL" id="BABT02000035">
    <property type="protein sequence ID" value="GAA94461.1"/>
    <property type="molecule type" value="Genomic_DNA"/>
</dbReference>
<dbReference type="RefSeq" id="XP_014564892.1">
    <property type="nucleotide sequence ID" value="XM_014709406.1"/>
</dbReference>
<reference evidence="2 3" key="1">
    <citation type="journal article" date="2011" name="J. Gen. Appl. Microbiol.">
        <title>Draft genome sequencing of the enigmatic basidiomycete Mixia osmundae.</title>
        <authorList>
            <person name="Nishida H."/>
            <person name="Nagatsuka Y."/>
            <person name="Sugiyama J."/>
        </authorList>
    </citation>
    <scope>NUCLEOTIDE SEQUENCE [LARGE SCALE GENOMIC DNA]</scope>
    <source>
        <strain evidence="3">CBS 9802 / IAM 14324 / JCM 22182 / KY 12970</strain>
    </source>
</reference>
<dbReference type="HOGENOM" id="CLU_2278142_0_0_1"/>
<evidence type="ECO:0000313" key="3">
    <source>
        <dbReference type="Proteomes" id="UP000009131"/>
    </source>
</evidence>
<keyword evidence="3" id="KW-1185">Reference proteome</keyword>
<evidence type="ECO:0000313" key="2">
    <source>
        <dbReference type="EMBL" id="GAA94461.1"/>
    </source>
</evidence>
<gene>
    <name evidence="2" type="primary">Mo01113</name>
    <name evidence="2" type="ORF">E5Q_01113</name>
</gene>
<evidence type="ECO:0000256" key="1">
    <source>
        <dbReference type="SAM" id="MobiDB-lite"/>
    </source>
</evidence>
<comment type="caution">
    <text evidence="2">The sequence shown here is derived from an EMBL/GenBank/DDBJ whole genome shotgun (WGS) entry which is preliminary data.</text>
</comment>
<sequence>MPWERRGSRVLTESLPSSLTLNHLVESKDALARYCLYKTLNSALHTANVLCITYHRARASLRHATRKRRPFVSDSTFGPFDLHSEGIDDLHSEAKTGWQDER</sequence>
<reference evidence="2 3" key="2">
    <citation type="journal article" date="2012" name="Open Biol.">
        <title>Characteristics of nucleosomes and linker DNA regions on the genome of the basidiomycete Mixia osmundae revealed by mono- and dinucleosome mapping.</title>
        <authorList>
            <person name="Nishida H."/>
            <person name="Kondo S."/>
            <person name="Matsumoto T."/>
            <person name="Suzuki Y."/>
            <person name="Yoshikawa H."/>
            <person name="Taylor T.D."/>
            <person name="Sugiyama J."/>
        </authorList>
    </citation>
    <scope>NUCLEOTIDE SEQUENCE [LARGE SCALE GENOMIC DNA]</scope>
    <source>
        <strain evidence="3">CBS 9802 / IAM 14324 / JCM 22182 / KY 12970</strain>
    </source>
</reference>